<comment type="caution">
    <text evidence="1">The sequence shown here is derived from an EMBL/GenBank/DDBJ whole genome shotgun (WGS) entry which is preliminary data.</text>
</comment>
<keyword evidence="2" id="KW-1185">Reference proteome</keyword>
<evidence type="ECO:0000313" key="2">
    <source>
        <dbReference type="Proteomes" id="UP001139971"/>
    </source>
</evidence>
<name>A0A9X3YSB4_9GAMM</name>
<dbReference type="EMBL" id="JAOVZO020000023">
    <property type="protein sequence ID" value="MDC8016218.1"/>
    <property type="molecule type" value="Genomic_DNA"/>
</dbReference>
<dbReference type="RefSeq" id="WP_263542501.1">
    <property type="nucleotide sequence ID" value="NZ_JAOVZO020000023.1"/>
</dbReference>
<proteinExistence type="predicted"/>
<accession>A0A9X3YSB4</accession>
<protein>
    <submittedName>
        <fullName evidence="1">Uncharacterized protein</fullName>
    </submittedName>
</protein>
<organism evidence="1 2">
    <name type="scientific">Tahibacter soli</name>
    <dbReference type="NCBI Taxonomy" id="2983605"/>
    <lineage>
        <taxon>Bacteria</taxon>
        <taxon>Pseudomonadati</taxon>
        <taxon>Pseudomonadota</taxon>
        <taxon>Gammaproteobacteria</taxon>
        <taxon>Lysobacterales</taxon>
        <taxon>Rhodanobacteraceae</taxon>
        <taxon>Tahibacter</taxon>
    </lineage>
</organism>
<sequence length="59" mass="6329">MPRILGYTASIDVRKVPRACDELGPGYDREDRGGAARPTSDPAFLAITGFRTHGRDAGP</sequence>
<evidence type="ECO:0000313" key="1">
    <source>
        <dbReference type="EMBL" id="MDC8016218.1"/>
    </source>
</evidence>
<dbReference type="Proteomes" id="UP001139971">
    <property type="component" value="Unassembled WGS sequence"/>
</dbReference>
<dbReference type="AlphaFoldDB" id="A0A9X3YSB4"/>
<gene>
    <name evidence="1" type="ORF">OD750_027130</name>
</gene>
<reference evidence="1" key="1">
    <citation type="submission" date="2023-02" db="EMBL/GenBank/DDBJ databases">
        <title>Tahibacter soli sp. nov. isolated from soil.</title>
        <authorList>
            <person name="Baek J.H."/>
            <person name="Lee J.K."/>
            <person name="Choi D.G."/>
            <person name="Jeon C.O."/>
        </authorList>
    </citation>
    <scope>NUCLEOTIDE SEQUENCE</scope>
    <source>
        <strain evidence="1">BL</strain>
    </source>
</reference>